<sequence>MHKYCQNGHYDDALRLFEDMKSSNMKPDSFILCTVLSACGHAGNLSYGRTIHEFVKDNGLAI</sequence>
<dbReference type="PANTHER" id="PTHR47926">
    <property type="entry name" value="PENTATRICOPEPTIDE REPEAT-CONTAINING PROTEIN"/>
    <property type="match status" value="1"/>
</dbReference>
<dbReference type="AlphaFoldDB" id="A0A392RTB4"/>
<keyword evidence="1" id="KW-0677">Repeat</keyword>
<dbReference type="Proteomes" id="UP000265520">
    <property type="component" value="Unassembled WGS sequence"/>
</dbReference>
<reference evidence="3 4" key="1">
    <citation type="journal article" date="2018" name="Front. Plant Sci.">
        <title>Red Clover (Trifolium pratense) and Zigzag Clover (T. medium) - A Picture of Genomic Similarities and Differences.</title>
        <authorList>
            <person name="Dluhosova J."/>
            <person name="Istvanek J."/>
            <person name="Nedelnik J."/>
            <person name="Repkova J."/>
        </authorList>
    </citation>
    <scope>NUCLEOTIDE SEQUENCE [LARGE SCALE GENOMIC DNA]</scope>
    <source>
        <strain evidence="4">cv. 10/8</strain>
        <tissue evidence="3">Leaf</tissue>
    </source>
</reference>
<dbReference type="GO" id="GO:0003723">
    <property type="term" value="F:RNA binding"/>
    <property type="evidence" value="ECO:0007669"/>
    <property type="project" value="InterPro"/>
</dbReference>
<accession>A0A392RTB4</accession>
<dbReference type="EMBL" id="LXQA010267462">
    <property type="protein sequence ID" value="MCI39452.1"/>
    <property type="molecule type" value="Genomic_DNA"/>
</dbReference>
<name>A0A392RTB4_9FABA</name>
<dbReference type="GO" id="GO:0009451">
    <property type="term" value="P:RNA modification"/>
    <property type="evidence" value="ECO:0007669"/>
    <property type="project" value="InterPro"/>
</dbReference>
<evidence type="ECO:0000256" key="2">
    <source>
        <dbReference type="PROSITE-ProRule" id="PRU00708"/>
    </source>
</evidence>
<dbReference type="InterPro" id="IPR002885">
    <property type="entry name" value="PPR_rpt"/>
</dbReference>
<dbReference type="Pfam" id="PF13041">
    <property type="entry name" value="PPR_2"/>
    <property type="match status" value="1"/>
</dbReference>
<dbReference type="PANTHER" id="PTHR47926:SF395">
    <property type="entry name" value="TETRATRICOPEPTIDE-LIKE HELICAL DOMAIN, DYW DOMAIN PROTEIN-RELATED"/>
    <property type="match status" value="1"/>
</dbReference>
<proteinExistence type="predicted"/>
<keyword evidence="4" id="KW-1185">Reference proteome</keyword>
<dbReference type="Gene3D" id="1.25.40.10">
    <property type="entry name" value="Tetratricopeptide repeat domain"/>
    <property type="match status" value="1"/>
</dbReference>
<evidence type="ECO:0000313" key="3">
    <source>
        <dbReference type="EMBL" id="MCI39452.1"/>
    </source>
</evidence>
<protein>
    <submittedName>
        <fullName evidence="3">Pentatricopeptide repeat-containing protein</fullName>
    </submittedName>
</protein>
<dbReference type="PROSITE" id="PS51375">
    <property type="entry name" value="PPR"/>
    <property type="match status" value="1"/>
</dbReference>
<feature type="repeat" description="PPR" evidence="2">
    <location>
        <begin position="1"/>
        <end position="27"/>
    </location>
</feature>
<dbReference type="NCBIfam" id="TIGR00756">
    <property type="entry name" value="PPR"/>
    <property type="match status" value="1"/>
</dbReference>
<evidence type="ECO:0000256" key="1">
    <source>
        <dbReference type="ARBA" id="ARBA00022737"/>
    </source>
</evidence>
<comment type="caution">
    <text evidence="3">The sequence shown here is derived from an EMBL/GenBank/DDBJ whole genome shotgun (WGS) entry which is preliminary data.</text>
</comment>
<dbReference type="InterPro" id="IPR046960">
    <property type="entry name" value="PPR_At4g14850-like_plant"/>
</dbReference>
<organism evidence="3 4">
    <name type="scientific">Trifolium medium</name>
    <dbReference type="NCBI Taxonomy" id="97028"/>
    <lineage>
        <taxon>Eukaryota</taxon>
        <taxon>Viridiplantae</taxon>
        <taxon>Streptophyta</taxon>
        <taxon>Embryophyta</taxon>
        <taxon>Tracheophyta</taxon>
        <taxon>Spermatophyta</taxon>
        <taxon>Magnoliopsida</taxon>
        <taxon>eudicotyledons</taxon>
        <taxon>Gunneridae</taxon>
        <taxon>Pentapetalae</taxon>
        <taxon>rosids</taxon>
        <taxon>fabids</taxon>
        <taxon>Fabales</taxon>
        <taxon>Fabaceae</taxon>
        <taxon>Papilionoideae</taxon>
        <taxon>50 kb inversion clade</taxon>
        <taxon>NPAAA clade</taxon>
        <taxon>Hologalegina</taxon>
        <taxon>IRL clade</taxon>
        <taxon>Trifolieae</taxon>
        <taxon>Trifolium</taxon>
    </lineage>
</organism>
<dbReference type="InterPro" id="IPR011990">
    <property type="entry name" value="TPR-like_helical_dom_sf"/>
</dbReference>
<evidence type="ECO:0000313" key="4">
    <source>
        <dbReference type="Proteomes" id="UP000265520"/>
    </source>
</evidence>
<feature type="non-terminal residue" evidence="3">
    <location>
        <position position="62"/>
    </location>
</feature>